<dbReference type="InterPro" id="IPR038956">
    <property type="entry name" value="LEA_5"/>
</dbReference>
<protein>
    <submittedName>
        <fullName evidence="2">Uncharacterized protein</fullName>
    </submittedName>
</protein>
<dbReference type="InterPro" id="IPR000389">
    <property type="entry name" value="Small_hydrophilic_seed_prot"/>
</dbReference>
<dbReference type="Proteomes" id="UP000077202">
    <property type="component" value="Unassembled WGS sequence"/>
</dbReference>
<evidence type="ECO:0000313" key="3">
    <source>
        <dbReference type="Proteomes" id="UP000077202"/>
    </source>
</evidence>
<evidence type="ECO:0000313" key="4">
    <source>
        <dbReference type="Proteomes" id="UP001162541"/>
    </source>
</evidence>
<dbReference type="Pfam" id="PF00477">
    <property type="entry name" value="LEA_5"/>
    <property type="match status" value="1"/>
</dbReference>
<organism evidence="2 3">
    <name type="scientific">Marchantia polymorpha subsp. ruderalis</name>
    <dbReference type="NCBI Taxonomy" id="1480154"/>
    <lineage>
        <taxon>Eukaryota</taxon>
        <taxon>Viridiplantae</taxon>
        <taxon>Streptophyta</taxon>
        <taxon>Embryophyta</taxon>
        <taxon>Marchantiophyta</taxon>
        <taxon>Marchantiopsida</taxon>
        <taxon>Marchantiidae</taxon>
        <taxon>Marchantiales</taxon>
        <taxon>Marchantiaceae</taxon>
        <taxon>Marchantia</taxon>
    </lineage>
</organism>
<reference evidence="4" key="3">
    <citation type="journal article" date="2020" name="Curr. Biol.">
        <title>Chromatin organization in early land plants reveals an ancestral association between H3K27me3, transposons, and constitutive heterochromatin.</title>
        <authorList>
            <person name="Montgomery S.A."/>
            <person name="Tanizawa Y."/>
            <person name="Galik B."/>
            <person name="Wang N."/>
            <person name="Ito T."/>
            <person name="Mochizuki T."/>
            <person name="Akimcheva S."/>
            <person name="Bowman J.L."/>
            <person name="Cognat V."/>
            <person name="Marechal-Drouard L."/>
            <person name="Ekker H."/>
            <person name="Hong S.F."/>
            <person name="Kohchi T."/>
            <person name="Lin S.S."/>
            <person name="Liu L.D."/>
            <person name="Nakamura Y."/>
            <person name="Valeeva L.R."/>
            <person name="Shakirov E.V."/>
            <person name="Shippen D.E."/>
            <person name="Wei W.L."/>
            <person name="Yagura M."/>
            <person name="Yamaoka S."/>
            <person name="Yamato K.T."/>
            <person name="Liu C."/>
            <person name="Berger F."/>
        </authorList>
    </citation>
    <scope>NUCLEOTIDE SEQUENCE [LARGE SCALE GENOMIC DNA]</scope>
    <source>
        <strain evidence="4">Tak-1</strain>
    </source>
</reference>
<dbReference type="EMBL" id="LVLJ01000312">
    <property type="protein sequence ID" value="OAE34780.1"/>
    <property type="molecule type" value="Genomic_DNA"/>
</dbReference>
<dbReference type="AlphaFoldDB" id="A0A176WNQ4"/>
<name>A0A176WNQ4_MARPO</name>
<accession>A0A176WNQ4</accession>
<gene>
    <name evidence="2" type="ORF">AXG93_2528s1460</name>
    <name evidence="1" type="ORF">Mp_3g08870</name>
</gene>
<dbReference type="PANTHER" id="PTHR34671:SF19">
    <property type="entry name" value="EMBRYONIC ABUNDANT PROTEIN 1"/>
    <property type="match status" value="1"/>
</dbReference>
<sequence length="94" mass="10139">MVTEEKRKELDDRARAGEVVVPGGRGGNSLEAQVNLAKGRIDGGQTRLSQLGKEGYREMGLKGVLSTREEWGGKAAKLKGINIDESKLKTGTKE</sequence>
<dbReference type="GO" id="GO:0005829">
    <property type="term" value="C:cytosol"/>
    <property type="evidence" value="ECO:0007669"/>
    <property type="project" value="TreeGrafter"/>
</dbReference>
<dbReference type="EMBL" id="AP019868">
    <property type="protein sequence ID" value="BBN04929.1"/>
    <property type="molecule type" value="Genomic_DNA"/>
</dbReference>
<proteinExistence type="predicted"/>
<keyword evidence="3" id="KW-1185">Reference proteome</keyword>
<dbReference type="Proteomes" id="UP001162541">
    <property type="component" value="Chromosome 3"/>
</dbReference>
<evidence type="ECO:0000313" key="2">
    <source>
        <dbReference type="EMBL" id="OAE34780.1"/>
    </source>
</evidence>
<dbReference type="GO" id="GO:0009737">
    <property type="term" value="P:response to abscisic acid"/>
    <property type="evidence" value="ECO:0007669"/>
    <property type="project" value="TreeGrafter"/>
</dbReference>
<reference evidence="1" key="2">
    <citation type="journal article" date="2019" name="Curr. Biol.">
        <title>Chromatin organization in early land plants reveals an ancestral association between H3K27me3, transposons, and constitutive heterochromatin.</title>
        <authorList>
            <person name="Montgomery S.A."/>
            <person name="Tanizawa Y."/>
            <person name="Galik B."/>
            <person name="Wang N."/>
            <person name="Ito T."/>
            <person name="Mochizuki T."/>
            <person name="Akimcheva S."/>
            <person name="Bowman J."/>
            <person name="Cognat V."/>
            <person name="Drouard L."/>
            <person name="Ekker H."/>
            <person name="Houng S."/>
            <person name="Kohchi T."/>
            <person name="Lin S."/>
            <person name="Liu L.D."/>
            <person name="Nakamura Y."/>
            <person name="Valeeva L.R."/>
            <person name="Shakirov E.V."/>
            <person name="Shippen D.E."/>
            <person name="Wei W."/>
            <person name="Yagura M."/>
            <person name="Yamaoka S."/>
            <person name="Yamato K.T."/>
            <person name="Liu C."/>
            <person name="Berger F."/>
        </authorList>
    </citation>
    <scope>NUCLEOTIDE SEQUENCE [LARGE SCALE GENOMIC DNA]</scope>
    <source>
        <strain evidence="1">Tak-1</strain>
    </source>
</reference>
<evidence type="ECO:0000313" key="1">
    <source>
        <dbReference type="EMBL" id="BBN04929.1"/>
    </source>
</evidence>
<dbReference type="PANTHER" id="PTHR34671">
    <property type="entry name" value="EM-LIKE PROTEIN GEA1"/>
    <property type="match status" value="1"/>
</dbReference>
<reference evidence="2 3" key="1">
    <citation type="submission" date="2016-03" db="EMBL/GenBank/DDBJ databases">
        <title>Mechanisms controlling the formation of the plant cell surface in tip-growing cells are functionally conserved among land plants.</title>
        <authorList>
            <person name="Honkanen S."/>
            <person name="Jones V.A."/>
            <person name="Morieri G."/>
            <person name="Champion C."/>
            <person name="Hetherington A.J."/>
            <person name="Kelly S."/>
            <person name="Saint-Marcoux D."/>
            <person name="Proust H."/>
            <person name="Prescott H."/>
            <person name="Dolan L."/>
        </authorList>
    </citation>
    <scope>NUCLEOTIDE SEQUENCE [LARGE SCALE GENOMIC DNA]</scope>
    <source>
        <strain evidence="3">cv. Tak-1 and cv. Tak-2</strain>
        <tissue evidence="2">Whole gametophyte</tissue>
    </source>
</reference>